<protein>
    <submittedName>
        <fullName evidence="2">Site-specific DNA-methyltransferase (adenine-specific)</fullName>
    </submittedName>
</protein>
<sequence length="101" mass="11801">MTALAAWCSTSEVIFDKDSRKYDIFQLDPNDPEIHRPIFYISDSECSDLSEFDENDVIDEFEDDEKSLEEIQGEVDHDFEKLFKELDDLDKEIEGMKQVLG</sequence>
<proteinExistence type="predicted"/>
<keyword evidence="1" id="KW-1185">Reference proteome</keyword>
<dbReference type="Proteomes" id="UP000095282">
    <property type="component" value="Unplaced"/>
</dbReference>
<organism evidence="1 2">
    <name type="scientific">Caenorhabditis tropicalis</name>
    <dbReference type="NCBI Taxonomy" id="1561998"/>
    <lineage>
        <taxon>Eukaryota</taxon>
        <taxon>Metazoa</taxon>
        <taxon>Ecdysozoa</taxon>
        <taxon>Nematoda</taxon>
        <taxon>Chromadorea</taxon>
        <taxon>Rhabditida</taxon>
        <taxon>Rhabditina</taxon>
        <taxon>Rhabditomorpha</taxon>
        <taxon>Rhabditoidea</taxon>
        <taxon>Rhabditidae</taxon>
        <taxon>Peloderinae</taxon>
        <taxon>Caenorhabditis</taxon>
    </lineage>
</organism>
<dbReference type="eggNOG" id="ENOG502T3EV">
    <property type="taxonomic scope" value="Eukaryota"/>
</dbReference>
<reference evidence="2" key="1">
    <citation type="submission" date="2016-11" db="UniProtKB">
        <authorList>
            <consortium name="WormBaseParasite"/>
        </authorList>
    </citation>
    <scope>IDENTIFICATION</scope>
</reference>
<evidence type="ECO:0000313" key="1">
    <source>
        <dbReference type="Proteomes" id="UP000095282"/>
    </source>
</evidence>
<evidence type="ECO:0000313" key="2">
    <source>
        <dbReference type="WBParaSite" id="Csp11.Scaffold630.g21985.t1"/>
    </source>
</evidence>
<accession>A0A1I7V3E1</accession>
<name>A0A1I7V3E1_9PELO</name>
<dbReference type="WBParaSite" id="Csp11.Scaffold630.g21985.t1">
    <property type="protein sequence ID" value="Csp11.Scaffold630.g21985.t1"/>
    <property type="gene ID" value="Csp11.Scaffold630.g21985"/>
</dbReference>
<dbReference type="AlphaFoldDB" id="A0A1I7V3E1"/>